<sequence>MAQTKKASVLSSESMKTRKAVRIDAEKVPANVSVPTAPVGTLVAPVEDPGPMSEGSNNANELTTVNNTVTTSHTSPSTIAPSAMPVMPTTVASATLLTTLPADTVVLGDEDTIAGTQRGAVGQGRMVSTPTRPTTPSNTLDVGDPSVALRMAIITPRTPSRATNVLMSPWLTPSTLSPTTAPSLTTPSPSSSLVTPITPTSSTSSTAGHSQSSPSMPETLAPVVKALPLVPQTLAEQMVAFREVLLHGLDRNEFYLGDPSFNPRAMLTWIMWDSTNILASVEEADRFRHETELYNHDPENISKPDLPRAADLIAVFRMDPTFYYLTADGNWQETGPYASPSDECKATFLGSEPADDLFVLNFPNVENNMRIIIDMAHSPTLIRCAPDTTLTHNTTPLGYAAVTE</sequence>
<feature type="non-terminal residue" evidence="2">
    <location>
        <position position="404"/>
    </location>
</feature>
<proteinExistence type="predicted"/>
<reference evidence="2 3" key="1">
    <citation type="submission" date="2019-02" db="EMBL/GenBank/DDBJ databases">
        <title>Genome sequencing of the rare red list fungi Phlebia centrifuga.</title>
        <authorList>
            <person name="Buettner E."/>
            <person name="Kellner H."/>
        </authorList>
    </citation>
    <scope>NUCLEOTIDE SEQUENCE [LARGE SCALE GENOMIC DNA]</scope>
    <source>
        <strain evidence="2 3">DSM 108282</strain>
    </source>
</reference>
<feature type="region of interest" description="Disordered" evidence="1">
    <location>
        <begin position="116"/>
        <end position="143"/>
    </location>
</feature>
<name>A0A4S4KAF8_9APHY</name>
<feature type="region of interest" description="Disordered" evidence="1">
    <location>
        <begin position="177"/>
        <end position="217"/>
    </location>
</feature>
<keyword evidence="3" id="KW-1185">Reference proteome</keyword>
<accession>A0A4S4KAF8</accession>
<dbReference type="AlphaFoldDB" id="A0A4S4KAF8"/>
<organism evidence="2 3">
    <name type="scientific">Hermanssonia centrifuga</name>
    <dbReference type="NCBI Taxonomy" id="98765"/>
    <lineage>
        <taxon>Eukaryota</taxon>
        <taxon>Fungi</taxon>
        <taxon>Dikarya</taxon>
        <taxon>Basidiomycota</taxon>
        <taxon>Agaricomycotina</taxon>
        <taxon>Agaricomycetes</taxon>
        <taxon>Polyporales</taxon>
        <taxon>Meruliaceae</taxon>
        <taxon>Hermanssonia</taxon>
    </lineage>
</organism>
<gene>
    <name evidence="2" type="ORF">EW026_g6929</name>
</gene>
<dbReference type="Proteomes" id="UP000309038">
    <property type="component" value="Unassembled WGS sequence"/>
</dbReference>
<dbReference type="EMBL" id="SGPJ01000428">
    <property type="protein sequence ID" value="THG94570.1"/>
    <property type="molecule type" value="Genomic_DNA"/>
</dbReference>
<comment type="caution">
    <text evidence="2">The sequence shown here is derived from an EMBL/GenBank/DDBJ whole genome shotgun (WGS) entry which is preliminary data.</text>
</comment>
<evidence type="ECO:0000313" key="2">
    <source>
        <dbReference type="EMBL" id="THG94570.1"/>
    </source>
</evidence>
<feature type="compositionally biased region" description="Low complexity" evidence="1">
    <location>
        <begin position="177"/>
        <end position="215"/>
    </location>
</feature>
<evidence type="ECO:0000313" key="3">
    <source>
        <dbReference type="Proteomes" id="UP000309038"/>
    </source>
</evidence>
<protein>
    <submittedName>
        <fullName evidence="2">Uncharacterized protein</fullName>
    </submittedName>
</protein>
<evidence type="ECO:0000256" key="1">
    <source>
        <dbReference type="SAM" id="MobiDB-lite"/>
    </source>
</evidence>